<dbReference type="PANTHER" id="PTHR43157">
    <property type="entry name" value="PHOSPHATIDYLINOSITOL-GLYCAN BIOSYNTHESIS CLASS F PROTEIN-RELATED"/>
    <property type="match status" value="1"/>
</dbReference>
<accession>A0A9P5HIW6</accession>
<organism evidence="2 3">
    <name type="scientific">Cylindrodendrum hubeiense</name>
    <dbReference type="NCBI Taxonomy" id="595255"/>
    <lineage>
        <taxon>Eukaryota</taxon>
        <taxon>Fungi</taxon>
        <taxon>Dikarya</taxon>
        <taxon>Ascomycota</taxon>
        <taxon>Pezizomycotina</taxon>
        <taxon>Sordariomycetes</taxon>
        <taxon>Hypocreomycetidae</taxon>
        <taxon>Hypocreales</taxon>
        <taxon>Nectriaceae</taxon>
        <taxon>Cylindrodendrum</taxon>
    </lineage>
</organism>
<dbReference type="EMBL" id="JAANBB010000032">
    <property type="protein sequence ID" value="KAF7554444.1"/>
    <property type="molecule type" value="Genomic_DNA"/>
</dbReference>
<name>A0A9P5HIW6_9HYPO</name>
<dbReference type="PRINTS" id="PR00081">
    <property type="entry name" value="GDHRDH"/>
</dbReference>
<keyword evidence="3" id="KW-1185">Reference proteome</keyword>
<gene>
    <name evidence="2" type="ORF">G7Z17_g2912</name>
</gene>
<dbReference type="GO" id="GO:0016491">
    <property type="term" value="F:oxidoreductase activity"/>
    <property type="evidence" value="ECO:0007669"/>
    <property type="project" value="UniProtKB-KW"/>
</dbReference>
<keyword evidence="1" id="KW-0560">Oxidoreductase</keyword>
<protein>
    <submittedName>
        <fullName evidence="2">Uncharacterized protein</fullName>
    </submittedName>
</protein>
<dbReference type="PANTHER" id="PTHR43157:SF61">
    <property type="entry name" value="DEHYDROGENASE_REDUCTASE FAMILY PROTEIN, PUTATIVE (AFU_ORTHOLOGUE AFUA_3G01250)-RELATED"/>
    <property type="match status" value="1"/>
</dbReference>
<dbReference type="SUPFAM" id="SSF51735">
    <property type="entry name" value="NAD(P)-binding Rossmann-fold domains"/>
    <property type="match status" value="1"/>
</dbReference>
<evidence type="ECO:0000313" key="2">
    <source>
        <dbReference type="EMBL" id="KAF7554444.1"/>
    </source>
</evidence>
<proteinExistence type="predicted"/>
<evidence type="ECO:0000256" key="1">
    <source>
        <dbReference type="ARBA" id="ARBA00023002"/>
    </source>
</evidence>
<dbReference type="Pfam" id="PF00106">
    <property type="entry name" value="adh_short"/>
    <property type="match status" value="1"/>
</dbReference>
<comment type="caution">
    <text evidence="2">The sequence shown here is derived from an EMBL/GenBank/DDBJ whole genome shotgun (WGS) entry which is preliminary data.</text>
</comment>
<dbReference type="Proteomes" id="UP000722485">
    <property type="component" value="Unassembled WGS sequence"/>
</dbReference>
<evidence type="ECO:0000313" key="3">
    <source>
        <dbReference type="Proteomes" id="UP000722485"/>
    </source>
</evidence>
<dbReference type="AlphaFoldDB" id="A0A9P5HIW6"/>
<dbReference type="InterPro" id="IPR036291">
    <property type="entry name" value="NAD(P)-bd_dom_sf"/>
</dbReference>
<dbReference type="InterPro" id="IPR002347">
    <property type="entry name" value="SDR_fam"/>
</dbReference>
<reference evidence="2" key="1">
    <citation type="submission" date="2020-03" db="EMBL/GenBank/DDBJ databases">
        <title>Draft Genome Sequence of Cylindrodendrum hubeiense.</title>
        <authorList>
            <person name="Buettner E."/>
            <person name="Kellner H."/>
        </authorList>
    </citation>
    <scope>NUCLEOTIDE SEQUENCE</scope>
    <source>
        <strain evidence="2">IHI 201604</strain>
    </source>
</reference>
<sequence length="329" mass="35174">MSADIATQRHDLPLLATTETCSGGTYIVTGANVGLGLEAAKHLVSLGASKVVMAVRNLSAGEDAKAEIEKATGIVNVAEVWVLDLASYDSVKAFAKKAMSELDRIDAIIENAAVAIAGSTQPEGHLTPVTVNVLSTLLLAVLMLPKLSESAKRFGIVPHITFVTSRVGFDAKSDWDIIKDDPVRKLDTDGALIMKAYPLSKLLETFTVREFAAMNPVSRTGVVMNLVCPGLCRTTLSRDAPQPFRDMLADQLAKFGRTAEDGSRNLLAGAVKGKESHGCLLDSTEIAEEKVPDWVTSEEGKQSQKLVWDVVAKELESAEPGCLQKLVSV</sequence>
<dbReference type="OrthoDB" id="542013at2759"/>
<dbReference type="Gene3D" id="3.40.50.720">
    <property type="entry name" value="NAD(P)-binding Rossmann-like Domain"/>
    <property type="match status" value="1"/>
</dbReference>